<dbReference type="RefSeq" id="WP_142553781.1">
    <property type="nucleotide sequence ID" value="NZ_VIFX01000027.1"/>
</dbReference>
<evidence type="ECO:0000313" key="1">
    <source>
        <dbReference type="EMBL" id="TQR84728.1"/>
    </source>
</evidence>
<gene>
    <name evidence="1" type="ORF">D8S82_20000</name>
</gene>
<organism evidence="1 2">
    <name type="scientific">Mycolicibacterium hodleri</name>
    <dbReference type="NCBI Taxonomy" id="49897"/>
    <lineage>
        <taxon>Bacteria</taxon>
        <taxon>Bacillati</taxon>
        <taxon>Actinomycetota</taxon>
        <taxon>Actinomycetes</taxon>
        <taxon>Mycobacteriales</taxon>
        <taxon>Mycobacteriaceae</taxon>
        <taxon>Mycolicibacterium</taxon>
    </lineage>
</organism>
<dbReference type="AlphaFoldDB" id="A0A544VXL7"/>
<keyword evidence="2" id="KW-1185">Reference proteome</keyword>
<proteinExistence type="predicted"/>
<reference evidence="1 2" key="1">
    <citation type="submission" date="2018-10" db="EMBL/GenBank/DDBJ databases">
        <title>Draft genome of Mycobacterium hodleri strain B.</title>
        <authorList>
            <person name="Amande T.J."/>
            <person name="Mcgenity T.J."/>
        </authorList>
    </citation>
    <scope>NUCLEOTIDE SEQUENCE [LARGE SCALE GENOMIC DNA]</scope>
    <source>
        <strain evidence="1 2">B</strain>
    </source>
</reference>
<comment type="caution">
    <text evidence="1">The sequence shown here is derived from an EMBL/GenBank/DDBJ whole genome shotgun (WGS) entry which is preliminary data.</text>
</comment>
<name>A0A544VXL7_9MYCO</name>
<sequence>MTQNWIDSMNGLKKGAANGDADLKLTTEVRDAYVKAVHDFRDLLNAQLSKVNGLPGYGDPGGFQSAAQTKSNLEHGCNELKRVIAEYTKYLDAFADTVTEAGKCLIKSG</sequence>
<dbReference type="EMBL" id="VIFX01000027">
    <property type="protein sequence ID" value="TQR84728.1"/>
    <property type="molecule type" value="Genomic_DNA"/>
</dbReference>
<evidence type="ECO:0000313" key="2">
    <source>
        <dbReference type="Proteomes" id="UP000315759"/>
    </source>
</evidence>
<protein>
    <submittedName>
        <fullName evidence="1">Uncharacterized protein</fullName>
    </submittedName>
</protein>
<accession>A0A544VXL7</accession>
<dbReference type="Proteomes" id="UP000315759">
    <property type="component" value="Unassembled WGS sequence"/>
</dbReference>